<feature type="domain" description="Replication-associated protein ORF2/G2P" evidence="1">
    <location>
        <begin position="64"/>
        <end position="188"/>
    </location>
</feature>
<organism evidence="2">
    <name type="scientific">Microvirus mar28</name>
    <dbReference type="NCBI Taxonomy" id="2851161"/>
    <lineage>
        <taxon>Viruses</taxon>
        <taxon>Monodnaviria</taxon>
        <taxon>Sangervirae</taxon>
        <taxon>Phixviricota</taxon>
        <taxon>Malgrandaviricetes</taxon>
        <taxon>Petitvirales</taxon>
        <taxon>Microviridae</taxon>
    </lineage>
</organism>
<name>A0A8F5ML16_9VIRU</name>
<protein>
    <submittedName>
        <fullName evidence="2">Replication initiator protein</fullName>
    </submittedName>
</protein>
<evidence type="ECO:0000313" key="2">
    <source>
        <dbReference type="EMBL" id="QXN75124.1"/>
    </source>
</evidence>
<sequence>MPCYHPKYARQACPGAVLDFSCNPHMPGEIVQVPCGQCIGCRIDYARQWASRCVMEMQYHRSSYFLTLTYDDQHVPVSWTVDHSTGEAFPSLTCRLDDVQRWLKRLRFSGQDIRYFGCMDYGAQTFRPHYHFILFGLQLQDLEPYMQKDPTYKYFTSPEMDSIWGNGNIIIGEANYSTALYTARYICQKRKGASAQLYKDFNLEPPRSLMSRRPGIGWQYLQDHPDMMDYKYTSIAGPDGGIRIYPPRYFRQLEKVADPAAGQERSARNRQFALRIQELKSSQTQLSYWKLLSIEERQAMTDYKSLRHFF</sequence>
<dbReference type="Pfam" id="PF23343">
    <property type="entry name" value="REP_ORF2-G2P"/>
    <property type="match status" value="1"/>
</dbReference>
<reference evidence="2" key="1">
    <citation type="submission" date="2021-04" db="EMBL/GenBank/DDBJ databases">
        <title>Genomes of microviruses identified in yellow-bellied marmot fecal samples.</title>
        <authorList>
            <person name="Varsani A."/>
            <person name="Kraberger S."/>
            <person name="Chatterjee A."/>
            <person name="Richet C."/>
            <person name="Fontenele R.S."/>
            <person name="Schmidlin K."/>
            <person name="Blumstein D.T."/>
        </authorList>
    </citation>
    <scope>NUCLEOTIDE SEQUENCE</scope>
    <source>
        <strain evidence="2">Mar28</strain>
    </source>
</reference>
<dbReference type="EMBL" id="MZ089774">
    <property type="protein sequence ID" value="QXN75124.1"/>
    <property type="molecule type" value="Genomic_DNA"/>
</dbReference>
<accession>A0A8F5ML16</accession>
<proteinExistence type="predicted"/>
<evidence type="ECO:0000259" key="1">
    <source>
        <dbReference type="Pfam" id="PF23343"/>
    </source>
</evidence>
<dbReference type="InterPro" id="IPR056906">
    <property type="entry name" value="ORF2/G2P_dom"/>
</dbReference>